<organism evidence="1 2">
    <name type="scientific">Nocardia fusca</name>
    <dbReference type="NCBI Taxonomy" id="941183"/>
    <lineage>
        <taxon>Bacteria</taxon>
        <taxon>Bacillati</taxon>
        <taxon>Actinomycetota</taxon>
        <taxon>Actinomycetes</taxon>
        <taxon>Mycobacteriales</taxon>
        <taxon>Nocardiaceae</taxon>
        <taxon>Nocardia</taxon>
    </lineage>
</organism>
<dbReference type="RefSeq" id="WP_357988066.1">
    <property type="nucleotide sequence ID" value="NZ_JBFAIH010000039.1"/>
</dbReference>
<name>A0ABV3FJT3_9NOCA</name>
<dbReference type="EMBL" id="JBFAIH010000039">
    <property type="protein sequence ID" value="MEV0367877.1"/>
    <property type="molecule type" value="Genomic_DNA"/>
</dbReference>
<accession>A0ABV3FJT3</accession>
<comment type="caution">
    <text evidence="1">The sequence shown here is derived from an EMBL/GenBank/DDBJ whole genome shotgun (WGS) entry which is preliminary data.</text>
</comment>
<evidence type="ECO:0000313" key="1">
    <source>
        <dbReference type="EMBL" id="MEV0367877.1"/>
    </source>
</evidence>
<protein>
    <submittedName>
        <fullName evidence="1">Uncharacterized protein</fullName>
    </submittedName>
</protein>
<proteinExistence type="predicted"/>
<sequence length="305" mass="33351">MGSRAEILTLDRGKQQRFYTQWGGRSLHLDLLPGPGPAHRFATAQRPVENWSYGLEAAAVIDFDQRMLLWFSSTCEESALRAAVFEVMSITWPGWRLHWAGYRELDLIDYCAGRWPECVVTVRDTTGRTRFYMPPIGSGDLLNEGPALVATVAGWDEAKRIPTVVTSGIDLDPGHRSGTVWSLDDSADALVAAAAARWPGWIWESRPDRASALSESIPSAGPELTAAFRNLAESFYQHQLVDAGTAAAASLLHAADRIRETMATAGSTLEIMEDNIFAHCPVDLSAAEIASTREAILAAEQQLLP</sequence>
<keyword evidence="2" id="KW-1185">Reference proteome</keyword>
<reference evidence="1 2" key="1">
    <citation type="submission" date="2024-06" db="EMBL/GenBank/DDBJ databases">
        <title>The Natural Products Discovery Center: Release of the First 8490 Sequenced Strains for Exploring Actinobacteria Biosynthetic Diversity.</title>
        <authorList>
            <person name="Kalkreuter E."/>
            <person name="Kautsar S.A."/>
            <person name="Yang D."/>
            <person name="Bader C.D."/>
            <person name="Teijaro C.N."/>
            <person name="Fluegel L."/>
            <person name="Davis C.M."/>
            <person name="Simpson J.R."/>
            <person name="Lauterbach L."/>
            <person name="Steele A.D."/>
            <person name="Gui C."/>
            <person name="Meng S."/>
            <person name="Li G."/>
            <person name="Viehrig K."/>
            <person name="Ye F."/>
            <person name="Su P."/>
            <person name="Kiefer A.F."/>
            <person name="Nichols A."/>
            <person name="Cepeda A.J."/>
            <person name="Yan W."/>
            <person name="Fan B."/>
            <person name="Jiang Y."/>
            <person name="Adhikari A."/>
            <person name="Zheng C.-J."/>
            <person name="Schuster L."/>
            <person name="Cowan T.M."/>
            <person name="Smanski M.J."/>
            <person name="Chevrette M.G."/>
            <person name="De Carvalho L.P.S."/>
            <person name="Shen B."/>
        </authorList>
    </citation>
    <scope>NUCLEOTIDE SEQUENCE [LARGE SCALE GENOMIC DNA]</scope>
    <source>
        <strain evidence="1 2">NPDC050671</strain>
    </source>
</reference>
<dbReference type="Proteomes" id="UP001551658">
    <property type="component" value="Unassembled WGS sequence"/>
</dbReference>
<evidence type="ECO:0000313" key="2">
    <source>
        <dbReference type="Proteomes" id="UP001551658"/>
    </source>
</evidence>
<gene>
    <name evidence="1" type="ORF">AB0H72_34860</name>
</gene>